<dbReference type="CDD" id="cd17321">
    <property type="entry name" value="MFS_MMR_MDR_like"/>
    <property type="match status" value="1"/>
</dbReference>
<dbReference type="AlphaFoldDB" id="A0A1G8P2I3"/>
<evidence type="ECO:0000256" key="3">
    <source>
        <dbReference type="ARBA" id="ARBA00022989"/>
    </source>
</evidence>
<feature type="domain" description="Major facilitator superfamily (MFS) profile" evidence="5">
    <location>
        <begin position="31"/>
        <end position="533"/>
    </location>
</feature>
<evidence type="ECO:0000313" key="7">
    <source>
        <dbReference type="Proteomes" id="UP000183263"/>
    </source>
</evidence>
<dbReference type="GO" id="GO:0022857">
    <property type="term" value="F:transmembrane transporter activity"/>
    <property type="evidence" value="ECO:0007669"/>
    <property type="project" value="InterPro"/>
</dbReference>
<dbReference type="Gene3D" id="1.20.1250.20">
    <property type="entry name" value="MFS general substrate transporter like domains"/>
    <property type="match status" value="1"/>
</dbReference>
<keyword evidence="2" id="KW-0812">Transmembrane</keyword>
<dbReference type="SUPFAM" id="SSF103473">
    <property type="entry name" value="MFS general substrate transporter"/>
    <property type="match status" value="1"/>
</dbReference>
<accession>A0A1G8P2I3</accession>
<dbReference type="GO" id="GO:0005886">
    <property type="term" value="C:plasma membrane"/>
    <property type="evidence" value="ECO:0007669"/>
    <property type="project" value="UniProtKB-SubCell"/>
</dbReference>
<name>A0A1G8P2I3_9NOCA</name>
<protein>
    <submittedName>
        <fullName evidence="6">Drug resistance transporter, EmrB/QacA subfamily</fullName>
    </submittedName>
</protein>
<proteinExistence type="predicted"/>
<dbReference type="EMBL" id="FNDN01000012">
    <property type="protein sequence ID" value="SDI86010.1"/>
    <property type="molecule type" value="Genomic_DNA"/>
</dbReference>
<dbReference type="Pfam" id="PF07690">
    <property type="entry name" value="MFS_1"/>
    <property type="match status" value="1"/>
</dbReference>
<reference evidence="6 7" key="1">
    <citation type="submission" date="2016-10" db="EMBL/GenBank/DDBJ databases">
        <authorList>
            <person name="de Groot N.N."/>
        </authorList>
    </citation>
    <scope>NUCLEOTIDE SEQUENCE [LARGE SCALE GENOMIC DNA]</scope>
    <source>
        <strain evidence="6 7">DSM 44892</strain>
    </source>
</reference>
<keyword evidence="7" id="KW-1185">Reference proteome</keyword>
<evidence type="ECO:0000313" key="6">
    <source>
        <dbReference type="EMBL" id="SDI86010.1"/>
    </source>
</evidence>
<sequence length="550" mass="55731">MTTQTRPQRPGIVVNTPVNAMTGPYGRRWAALAVLCLSLLIVVMANTALIVAAPDMVRDLGLTSTDLQWVIDGYTVPYAALMLLCGVLGDKYSRRGALLVGLAVFAGGAIFGSLADSTTAVVAARMIMGVGAATIMPATLSLLVATFPKAERARAVAVWAATTGLAIALGPLLAGMLLEQFSWHSTFLINVPISVLAAAGVLVLVPPSRADGFGRIDWVGGALSVLAVGLLVYAVIDGFHFGWGTGPVAAAVGATVALAAFVGWEARHPNPLLEVGKLREPLVGGSALSVGTLMFVAFGAIYFVTQQFQFVLGFGPLETGLRLLPLAVAVSAGSMLSSWISRRFGIRVTIVVGLLVAGSGVLSTTFVDGTSGYANYVALLVLLGAGIGMAAPPATDALMGSFDEDDLGAAGGLNDTAMELGGALGIAVLGSVLATGFKDSIAGFLSSLSLPALTGPQADLVAEAMDAAGDSVGGATLVAEEMTKNPLTSARAGELTNAAAEAFADAVVRASWAGAAALAVGAVVVAIILPRNADRVVTPENTDEGETGRG</sequence>
<dbReference type="InterPro" id="IPR036259">
    <property type="entry name" value="MFS_trans_sf"/>
</dbReference>
<dbReference type="PANTHER" id="PTHR42718">
    <property type="entry name" value="MAJOR FACILITATOR SUPERFAMILY MULTIDRUG TRANSPORTER MFSC"/>
    <property type="match status" value="1"/>
</dbReference>
<dbReference type="OrthoDB" id="9781469at2"/>
<evidence type="ECO:0000256" key="2">
    <source>
        <dbReference type="ARBA" id="ARBA00022692"/>
    </source>
</evidence>
<dbReference type="InterPro" id="IPR011701">
    <property type="entry name" value="MFS"/>
</dbReference>
<dbReference type="PANTHER" id="PTHR42718:SF42">
    <property type="entry name" value="EXPORT PROTEIN"/>
    <property type="match status" value="1"/>
</dbReference>
<dbReference type="RefSeq" id="WP_083343232.1">
    <property type="nucleotide sequence ID" value="NZ_CP048813.1"/>
</dbReference>
<dbReference type="PRINTS" id="PR01036">
    <property type="entry name" value="TCRTETB"/>
</dbReference>
<dbReference type="PROSITE" id="PS50850">
    <property type="entry name" value="MFS"/>
    <property type="match status" value="1"/>
</dbReference>
<gene>
    <name evidence="6" type="ORF">SAMN05444695_11226</name>
</gene>
<dbReference type="Gene3D" id="1.20.1720.10">
    <property type="entry name" value="Multidrug resistance protein D"/>
    <property type="match status" value="1"/>
</dbReference>
<organism evidence="6 7">
    <name type="scientific">Rhodococcus triatomae</name>
    <dbReference type="NCBI Taxonomy" id="300028"/>
    <lineage>
        <taxon>Bacteria</taxon>
        <taxon>Bacillati</taxon>
        <taxon>Actinomycetota</taxon>
        <taxon>Actinomycetes</taxon>
        <taxon>Mycobacteriales</taxon>
        <taxon>Nocardiaceae</taxon>
        <taxon>Rhodococcus</taxon>
    </lineage>
</organism>
<dbReference type="Proteomes" id="UP000183263">
    <property type="component" value="Unassembled WGS sequence"/>
</dbReference>
<evidence type="ECO:0000256" key="4">
    <source>
        <dbReference type="ARBA" id="ARBA00023136"/>
    </source>
</evidence>
<dbReference type="InterPro" id="IPR020846">
    <property type="entry name" value="MFS_dom"/>
</dbReference>
<keyword evidence="3" id="KW-1133">Transmembrane helix</keyword>
<keyword evidence="4" id="KW-0472">Membrane</keyword>
<evidence type="ECO:0000259" key="5">
    <source>
        <dbReference type="PROSITE" id="PS50850"/>
    </source>
</evidence>
<comment type="subcellular location">
    <subcellularLocation>
        <location evidence="1">Cell membrane</location>
        <topology evidence="1">Multi-pass membrane protein</topology>
    </subcellularLocation>
</comment>
<evidence type="ECO:0000256" key="1">
    <source>
        <dbReference type="ARBA" id="ARBA00004651"/>
    </source>
</evidence>